<sequence>MKVYIQGKKKVVTLSDTKDYITQGGEGTIYIKQGTVYKVYHDRKKMIPEAKMQELQNLDRPNIIKPDNILLDSKNNHIGFTMREVPRSVPLCKLFVTNYWAKKGITMDIVAHLLEQMKDTISFIHGNACLIVDGNEFNYITDDVFGVPYFIDVDSYQTPLHRAPSLHPNIKDWHTKGFSEQTDWFAFAIVSFQLITGIHPFKGKHPDFTKHDLEGRMKANLSILGPKVSYPPAVRSPENTIPQGYMHWYHETFEEGGRSKPPNCSWSIGPIIVKQQVIGSGDHFDITRIARFDKDIIYYRLDAHNEVVKFKNGSTIINQKEITQDIHQEVILTERSKTPILVSIKGKKLDIVGGLNLDAQDMMVVDDYLFIKNLNRLVGIRFTEMQSGEIVPAIDIDTYIMPKATELFSGVVYQNVLGKPYFKLLVKDGNSMRLYEFSILELEGHKILDARYENQVLVLTTHKKTYHRVIIRRELYKDKYDIRFIDDIDYTPINFVTLDSGVVIMIHDDDSIELFTNTPNNSKSKLFTKSGLNSSMRLCRDRNDVMVISGNEVYKIKMK</sequence>
<comment type="caution">
    <text evidence="1">The sequence shown here is derived from an EMBL/GenBank/DDBJ whole genome shotgun (WGS) entry which is preliminary data.</text>
</comment>
<organism evidence="1">
    <name type="scientific">marine sediment metagenome</name>
    <dbReference type="NCBI Taxonomy" id="412755"/>
    <lineage>
        <taxon>unclassified sequences</taxon>
        <taxon>metagenomes</taxon>
        <taxon>ecological metagenomes</taxon>
    </lineage>
</organism>
<dbReference type="InterPro" id="IPR011009">
    <property type="entry name" value="Kinase-like_dom_sf"/>
</dbReference>
<proteinExistence type="predicted"/>
<dbReference type="SUPFAM" id="SSF56112">
    <property type="entry name" value="Protein kinase-like (PK-like)"/>
    <property type="match status" value="1"/>
</dbReference>
<gene>
    <name evidence="1" type="ORF">LCGC14_1649010</name>
</gene>
<reference evidence="1" key="1">
    <citation type="journal article" date="2015" name="Nature">
        <title>Complex archaea that bridge the gap between prokaryotes and eukaryotes.</title>
        <authorList>
            <person name="Spang A."/>
            <person name="Saw J.H."/>
            <person name="Jorgensen S.L."/>
            <person name="Zaremba-Niedzwiedzka K."/>
            <person name="Martijn J."/>
            <person name="Lind A.E."/>
            <person name="van Eijk R."/>
            <person name="Schleper C."/>
            <person name="Guy L."/>
            <person name="Ettema T.J."/>
        </authorList>
    </citation>
    <scope>NUCLEOTIDE SEQUENCE</scope>
</reference>
<evidence type="ECO:0000313" key="1">
    <source>
        <dbReference type="EMBL" id="KKM20096.1"/>
    </source>
</evidence>
<protein>
    <recommendedName>
        <fullName evidence="2">Protein kinase domain-containing protein</fullName>
    </recommendedName>
</protein>
<name>A0A0F9HXD4_9ZZZZ</name>
<dbReference type="Gene3D" id="1.10.510.10">
    <property type="entry name" value="Transferase(Phosphotransferase) domain 1"/>
    <property type="match status" value="1"/>
</dbReference>
<accession>A0A0F9HXD4</accession>
<dbReference type="AlphaFoldDB" id="A0A0F9HXD4"/>
<dbReference type="EMBL" id="LAZR01013841">
    <property type="protein sequence ID" value="KKM20096.1"/>
    <property type="molecule type" value="Genomic_DNA"/>
</dbReference>
<evidence type="ECO:0008006" key="2">
    <source>
        <dbReference type="Google" id="ProtNLM"/>
    </source>
</evidence>